<sequence length="42" mass="4840">LESDGDFDVIVNVVSILPVEYNVWSEVNDEEDDFEEPEMANH</sequence>
<accession>A0A392U9P6</accession>
<feature type="non-terminal residue" evidence="1">
    <location>
        <position position="1"/>
    </location>
</feature>
<name>A0A392U9P6_9FABA</name>
<protein>
    <submittedName>
        <fullName evidence="1">Uncharacterized protein</fullName>
    </submittedName>
</protein>
<dbReference type="AlphaFoldDB" id="A0A392U9P6"/>
<comment type="caution">
    <text evidence="1">The sequence shown here is derived from an EMBL/GenBank/DDBJ whole genome shotgun (WGS) entry which is preliminary data.</text>
</comment>
<reference evidence="1 2" key="1">
    <citation type="journal article" date="2018" name="Front. Plant Sci.">
        <title>Red Clover (Trifolium pratense) and Zigzag Clover (T. medium) - A Picture of Genomic Similarities and Differences.</title>
        <authorList>
            <person name="Dluhosova J."/>
            <person name="Istvanek J."/>
            <person name="Nedelnik J."/>
            <person name="Repkova J."/>
        </authorList>
    </citation>
    <scope>NUCLEOTIDE SEQUENCE [LARGE SCALE GENOMIC DNA]</scope>
    <source>
        <strain evidence="2">cv. 10/8</strain>
        <tissue evidence="1">Leaf</tissue>
    </source>
</reference>
<evidence type="ECO:0000313" key="1">
    <source>
        <dbReference type="EMBL" id="MCI70229.1"/>
    </source>
</evidence>
<evidence type="ECO:0000313" key="2">
    <source>
        <dbReference type="Proteomes" id="UP000265520"/>
    </source>
</evidence>
<dbReference type="Proteomes" id="UP000265520">
    <property type="component" value="Unassembled WGS sequence"/>
</dbReference>
<dbReference type="EMBL" id="LXQA010771325">
    <property type="protein sequence ID" value="MCI70229.1"/>
    <property type="molecule type" value="Genomic_DNA"/>
</dbReference>
<proteinExistence type="predicted"/>
<keyword evidence="2" id="KW-1185">Reference proteome</keyword>
<organism evidence="1 2">
    <name type="scientific">Trifolium medium</name>
    <dbReference type="NCBI Taxonomy" id="97028"/>
    <lineage>
        <taxon>Eukaryota</taxon>
        <taxon>Viridiplantae</taxon>
        <taxon>Streptophyta</taxon>
        <taxon>Embryophyta</taxon>
        <taxon>Tracheophyta</taxon>
        <taxon>Spermatophyta</taxon>
        <taxon>Magnoliopsida</taxon>
        <taxon>eudicotyledons</taxon>
        <taxon>Gunneridae</taxon>
        <taxon>Pentapetalae</taxon>
        <taxon>rosids</taxon>
        <taxon>fabids</taxon>
        <taxon>Fabales</taxon>
        <taxon>Fabaceae</taxon>
        <taxon>Papilionoideae</taxon>
        <taxon>50 kb inversion clade</taxon>
        <taxon>NPAAA clade</taxon>
        <taxon>Hologalegina</taxon>
        <taxon>IRL clade</taxon>
        <taxon>Trifolieae</taxon>
        <taxon>Trifolium</taxon>
    </lineage>
</organism>